<dbReference type="InterPro" id="IPR017871">
    <property type="entry name" value="ABC_transporter-like_CS"/>
</dbReference>
<dbReference type="EMBL" id="PQFF01000592">
    <property type="protein sequence ID" value="RHZ44130.1"/>
    <property type="molecule type" value="Genomic_DNA"/>
</dbReference>
<keyword evidence="3 8" id="KW-0812">Transmembrane</keyword>
<feature type="transmembrane region" description="Helical" evidence="8">
    <location>
        <begin position="465"/>
        <end position="491"/>
    </location>
</feature>
<dbReference type="Pfam" id="PF19055">
    <property type="entry name" value="ABC2_membrane_7"/>
    <property type="match status" value="1"/>
</dbReference>
<reference evidence="10 11" key="1">
    <citation type="submission" date="2018-08" db="EMBL/GenBank/DDBJ databases">
        <title>Genome and evolution of the arbuscular mycorrhizal fungus Diversispora epigaea (formerly Glomus versiforme) and its bacterial endosymbionts.</title>
        <authorList>
            <person name="Sun X."/>
            <person name="Fei Z."/>
            <person name="Harrison M."/>
        </authorList>
    </citation>
    <scope>NUCLEOTIDE SEQUENCE [LARGE SCALE GENOMIC DNA]</scope>
    <source>
        <strain evidence="10 11">IT104</strain>
    </source>
</reference>
<evidence type="ECO:0000313" key="10">
    <source>
        <dbReference type="EMBL" id="RHZ44130.1"/>
    </source>
</evidence>
<keyword evidence="7 8" id="KW-0472">Membrane</keyword>
<evidence type="ECO:0000256" key="8">
    <source>
        <dbReference type="SAM" id="Phobius"/>
    </source>
</evidence>
<feature type="transmembrane region" description="Helical" evidence="8">
    <location>
        <begin position="432"/>
        <end position="453"/>
    </location>
</feature>
<dbReference type="PROSITE" id="PS00211">
    <property type="entry name" value="ABC_TRANSPORTER_1"/>
    <property type="match status" value="1"/>
</dbReference>
<keyword evidence="4" id="KW-0547">Nucleotide-binding</keyword>
<dbReference type="STRING" id="1348612.A0A397G7Q3"/>
<dbReference type="PANTHER" id="PTHR48041">
    <property type="entry name" value="ABC TRANSPORTER G FAMILY MEMBER 28"/>
    <property type="match status" value="1"/>
</dbReference>
<keyword evidence="11" id="KW-1185">Reference proteome</keyword>
<sequence length="697" mass="79119">MDHIDHELIIEKVASIQEKLHESDFTDEITNRRNKIIQSSVSTSSSKKNPVRLEFYGINYSIPKKKRSNNSSDRESWWNEFTNLFSRKNKQSDVEVGKIDNEKNIPIIQNIHGYANPGEILAIMGPSGCGKTTLLNILGNRVGKQGVSGTINLNGHRLIKETKRFVAYCTQSDIFFPQLTVRETLSFTARLRLPREMSRGEKLKQAESTIQLLNLSKCADTKIGDNRVRGVSGGEKKRVSIACELLTDPSVILLDEPTSGLDSSLALELGNILKGFAKKQHKTIVMVIHQPSSQVFELFDNLLLMADGHVVYFGKRADLVDYLTTQGYKCHPNFNPADYILELLNDPTSKQKLIQAYMRQLESDITGEKTVHKDSNPIRDISSIIPSDENDDIIHSGPLKVKHRWEATFLQQLVILTERSFKQRSKVILSKLDLMQTFSLAFFCCLVWFQLPYNENAISDRYGSIFFTCVFWSFHPMMSTITSFPLDMEVLKKERQSRSYRLLSYFLSKQSAELLLGILHPIFYVTIVYWVSGLIPDAGSFFAYLGSIIISSLIAQSFGYLFGAAFLNVQQALIIATVFMLTSMLLGGFYIQSLPAGLSWMKYLSFTYYGYSLLMHIQFTSPLARFKCNTVGQASSYLECLDADNVNDKYISGNSVIKLLGLDTLKWFENLMAMFGFLIVIRVVAYFCLRRNSRKTK</sequence>
<proteinExistence type="predicted"/>
<dbReference type="InterPro" id="IPR050352">
    <property type="entry name" value="ABCG_transporters"/>
</dbReference>
<dbReference type="Pfam" id="PF00005">
    <property type="entry name" value="ABC_tran"/>
    <property type="match status" value="1"/>
</dbReference>
<evidence type="ECO:0000256" key="5">
    <source>
        <dbReference type="ARBA" id="ARBA00022840"/>
    </source>
</evidence>
<dbReference type="Gene3D" id="3.40.50.300">
    <property type="entry name" value="P-loop containing nucleotide triphosphate hydrolases"/>
    <property type="match status" value="1"/>
</dbReference>
<dbReference type="Proteomes" id="UP000266861">
    <property type="component" value="Unassembled WGS sequence"/>
</dbReference>
<dbReference type="PANTHER" id="PTHR48041:SF63">
    <property type="entry name" value="EARLY GENE AT 23, ISOFORM C"/>
    <property type="match status" value="1"/>
</dbReference>
<feature type="domain" description="ABC transporter" evidence="9">
    <location>
        <begin position="91"/>
        <end position="332"/>
    </location>
</feature>
<dbReference type="GO" id="GO:0005524">
    <property type="term" value="F:ATP binding"/>
    <property type="evidence" value="ECO:0007669"/>
    <property type="project" value="UniProtKB-KW"/>
</dbReference>
<feature type="transmembrane region" description="Helical" evidence="8">
    <location>
        <begin position="671"/>
        <end position="689"/>
    </location>
</feature>
<dbReference type="SUPFAM" id="SSF52540">
    <property type="entry name" value="P-loop containing nucleoside triphosphate hydrolases"/>
    <property type="match status" value="1"/>
</dbReference>
<dbReference type="GO" id="GO:0140359">
    <property type="term" value="F:ABC-type transporter activity"/>
    <property type="evidence" value="ECO:0007669"/>
    <property type="project" value="InterPro"/>
</dbReference>
<feature type="transmembrane region" description="Helical" evidence="8">
    <location>
        <begin position="541"/>
        <end position="561"/>
    </location>
</feature>
<evidence type="ECO:0000256" key="4">
    <source>
        <dbReference type="ARBA" id="ARBA00022741"/>
    </source>
</evidence>
<keyword evidence="6 8" id="KW-1133">Transmembrane helix</keyword>
<dbReference type="InterPro" id="IPR003593">
    <property type="entry name" value="AAA+_ATPase"/>
</dbReference>
<comment type="subcellular location">
    <subcellularLocation>
        <location evidence="1">Membrane</location>
        <topology evidence="1">Multi-pass membrane protein</topology>
    </subcellularLocation>
</comment>
<evidence type="ECO:0000256" key="3">
    <source>
        <dbReference type="ARBA" id="ARBA00022692"/>
    </source>
</evidence>
<dbReference type="Pfam" id="PF01061">
    <property type="entry name" value="ABC2_membrane"/>
    <property type="match status" value="1"/>
</dbReference>
<dbReference type="AlphaFoldDB" id="A0A397G7Q3"/>
<evidence type="ECO:0000313" key="11">
    <source>
        <dbReference type="Proteomes" id="UP000266861"/>
    </source>
</evidence>
<feature type="transmembrane region" description="Helical" evidence="8">
    <location>
        <begin position="573"/>
        <end position="591"/>
    </location>
</feature>
<evidence type="ECO:0000256" key="7">
    <source>
        <dbReference type="ARBA" id="ARBA00023136"/>
    </source>
</evidence>
<comment type="caution">
    <text evidence="10">The sequence shown here is derived from an EMBL/GenBank/DDBJ whole genome shotgun (WGS) entry which is preliminary data.</text>
</comment>
<keyword evidence="2" id="KW-0813">Transport</keyword>
<dbReference type="SMART" id="SM00382">
    <property type="entry name" value="AAA"/>
    <property type="match status" value="1"/>
</dbReference>
<dbReference type="InterPro" id="IPR027417">
    <property type="entry name" value="P-loop_NTPase"/>
</dbReference>
<dbReference type="PROSITE" id="PS50893">
    <property type="entry name" value="ABC_TRANSPORTER_2"/>
    <property type="match status" value="1"/>
</dbReference>
<keyword evidence="5" id="KW-0067">ATP-binding</keyword>
<name>A0A397G7Q3_9GLOM</name>
<dbReference type="GO" id="GO:0005886">
    <property type="term" value="C:plasma membrane"/>
    <property type="evidence" value="ECO:0007669"/>
    <property type="project" value="TreeGrafter"/>
</dbReference>
<protein>
    <recommendedName>
        <fullName evidence="9">ABC transporter domain-containing protein</fullName>
    </recommendedName>
</protein>
<evidence type="ECO:0000256" key="2">
    <source>
        <dbReference type="ARBA" id="ARBA00022448"/>
    </source>
</evidence>
<dbReference type="InterPro" id="IPR043926">
    <property type="entry name" value="ABCG_dom"/>
</dbReference>
<dbReference type="InterPro" id="IPR013525">
    <property type="entry name" value="ABC2_TM"/>
</dbReference>
<gene>
    <name evidence="10" type="ORF">Glove_757g5</name>
</gene>
<dbReference type="InterPro" id="IPR003439">
    <property type="entry name" value="ABC_transporter-like_ATP-bd"/>
</dbReference>
<dbReference type="OrthoDB" id="245989at2759"/>
<evidence type="ECO:0000256" key="1">
    <source>
        <dbReference type="ARBA" id="ARBA00004141"/>
    </source>
</evidence>
<evidence type="ECO:0000256" key="6">
    <source>
        <dbReference type="ARBA" id="ARBA00022989"/>
    </source>
</evidence>
<evidence type="ECO:0000259" key="9">
    <source>
        <dbReference type="PROSITE" id="PS50893"/>
    </source>
</evidence>
<dbReference type="GO" id="GO:0016887">
    <property type="term" value="F:ATP hydrolysis activity"/>
    <property type="evidence" value="ECO:0007669"/>
    <property type="project" value="InterPro"/>
</dbReference>
<organism evidence="10 11">
    <name type="scientific">Diversispora epigaea</name>
    <dbReference type="NCBI Taxonomy" id="1348612"/>
    <lineage>
        <taxon>Eukaryota</taxon>
        <taxon>Fungi</taxon>
        <taxon>Fungi incertae sedis</taxon>
        <taxon>Mucoromycota</taxon>
        <taxon>Glomeromycotina</taxon>
        <taxon>Glomeromycetes</taxon>
        <taxon>Diversisporales</taxon>
        <taxon>Diversisporaceae</taxon>
        <taxon>Diversispora</taxon>
    </lineage>
</organism>
<accession>A0A397G7Q3</accession>
<feature type="transmembrane region" description="Helical" evidence="8">
    <location>
        <begin position="512"/>
        <end position="535"/>
    </location>
</feature>